<dbReference type="Proteomes" id="UP000655759">
    <property type="component" value="Unassembled WGS sequence"/>
</dbReference>
<feature type="binding site" evidence="9">
    <location>
        <position position="62"/>
    </location>
    <ligand>
        <name>Zn(2+)</name>
        <dbReference type="ChEBI" id="CHEBI:29105"/>
        <label>1</label>
        <note>catalytic</note>
    </ligand>
</feature>
<dbReference type="Gene3D" id="3.60.15.10">
    <property type="entry name" value="Ribonuclease Z/Hydroxyacylglutathione hydrolase-like"/>
    <property type="match status" value="1"/>
</dbReference>
<name>A0A812F377_9ARCH</name>
<evidence type="ECO:0000256" key="6">
    <source>
        <dbReference type="ARBA" id="ARBA00022759"/>
    </source>
</evidence>
<evidence type="ECO:0000256" key="8">
    <source>
        <dbReference type="ARBA" id="ARBA00022833"/>
    </source>
</evidence>
<gene>
    <name evidence="9 10" type="primary">rnz</name>
    <name evidence="10" type="ORF">NUZ5A_20563</name>
</gene>
<proteinExistence type="inferred from homology"/>
<evidence type="ECO:0000256" key="1">
    <source>
        <dbReference type="ARBA" id="ARBA00000402"/>
    </source>
</evidence>
<feature type="binding site" evidence="9">
    <location>
        <position position="265"/>
    </location>
    <ligand>
        <name>Zn(2+)</name>
        <dbReference type="ChEBI" id="CHEBI:29105"/>
        <label>2</label>
        <note>catalytic</note>
    </ligand>
</feature>
<evidence type="ECO:0000313" key="11">
    <source>
        <dbReference type="Proteomes" id="UP000655759"/>
    </source>
</evidence>
<evidence type="ECO:0000256" key="5">
    <source>
        <dbReference type="ARBA" id="ARBA00022723"/>
    </source>
</evidence>
<feature type="binding site" evidence="9">
    <location>
        <position position="65"/>
    </location>
    <ligand>
        <name>Zn(2+)</name>
        <dbReference type="ChEBI" id="CHEBI:29105"/>
        <label>2</label>
        <note>catalytic</note>
    </ligand>
</feature>
<evidence type="ECO:0000256" key="3">
    <source>
        <dbReference type="ARBA" id="ARBA00022694"/>
    </source>
</evidence>
<evidence type="ECO:0000256" key="7">
    <source>
        <dbReference type="ARBA" id="ARBA00022801"/>
    </source>
</evidence>
<feature type="active site" description="Proton acceptor" evidence="9">
    <location>
        <position position="64"/>
    </location>
</feature>
<dbReference type="InterPro" id="IPR013471">
    <property type="entry name" value="RNase_Z/BN"/>
</dbReference>
<evidence type="ECO:0000256" key="4">
    <source>
        <dbReference type="ARBA" id="ARBA00022722"/>
    </source>
</evidence>
<dbReference type="EMBL" id="CAJNAQ010000002">
    <property type="protein sequence ID" value="CAE6489098.1"/>
    <property type="molecule type" value="Genomic_DNA"/>
</dbReference>
<keyword evidence="6 9" id="KW-0255">Endonuclease</keyword>
<keyword evidence="3 9" id="KW-0819">tRNA processing</keyword>
<comment type="function">
    <text evidence="9">Zinc phosphodiesterase, which displays some tRNA 3'-processing endonuclease activity. Probably involved in tRNA maturation, by removing a 3'-trailer from precursor tRNA.</text>
</comment>
<feature type="binding site" evidence="9">
    <location>
        <position position="137"/>
    </location>
    <ligand>
        <name>Zn(2+)</name>
        <dbReference type="ChEBI" id="CHEBI:29105"/>
        <label>1</label>
        <note>catalytic</note>
    </ligand>
</feature>
<evidence type="ECO:0000256" key="9">
    <source>
        <dbReference type="HAMAP-Rule" id="MF_01818"/>
    </source>
</evidence>
<dbReference type="AlphaFoldDB" id="A0A812F377"/>
<dbReference type="RefSeq" id="WP_205098416.1">
    <property type="nucleotide sequence ID" value="NZ_CAJNAQ010000002.1"/>
</dbReference>
<dbReference type="Pfam" id="PF23023">
    <property type="entry name" value="Anti-Pycsar_Apyc1"/>
    <property type="match status" value="1"/>
</dbReference>
<keyword evidence="7 9" id="KW-0378">Hydrolase</keyword>
<dbReference type="NCBIfam" id="NF000801">
    <property type="entry name" value="PRK00055.1-3"/>
    <property type="match status" value="1"/>
</dbReference>
<comment type="similarity">
    <text evidence="9">Belongs to the RNase Z family.</text>
</comment>
<comment type="cofactor">
    <cofactor evidence="9">
        <name>Zn(2+)</name>
        <dbReference type="ChEBI" id="CHEBI:29105"/>
    </cofactor>
    <text evidence="9">Binds 2 Zn(2+) ions.</text>
</comment>
<dbReference type="SUPFAM" id="SSF56281">
    <property type="entry name" value="Metallo-hydrolase/oxidoreductase"/>
    <property type="match status" value="1"/>
</dbReference>
<dbReference type="InterPro" id="IPR036866">
    <property type="entry name" value="RibonucZ/Hydroxyglut_hydro"/>
</dbReference>
<comment type="catalytic activity">
    <reaction evidence="1 9">
        <text>Endonucleolytic cleavage of RNA, removing extra 3' nucleotides from tRNA precursor, generating 3' termini of tRNAs. A 3'-hydroxy group is left at the tRNA terminus and a 5'-phosphoryl group is left at the trailer molecule.</text>
        <dbReference type="EC" id="3.1.26.11"/>
    </reaction>
</comment>
<feature type="binding site" evidence="9">
    <location>
        <position position="207"/>
    </location>
    <ligand>
        <name>Zn(2+)</name>
        <dbReference type="ChEBI" id="CHEBI:29105"/>
        <label>1</label>
        <note>catalytic</note>
    </ligand>
</feature>
<dbReference type="PANTHER" id="PTHR46018:SF2">
    <property type="entry name" value="ZINC PHOSPHODIESTERASE ELAC PROTEIN 1"/>
    <property type="match status" value="1"/>
</dbReference>
<sequence length="299" mass="33318">MKLVMLGTSAAQPTETRGLSCTCIEKDGEILMFDAGEGAQVAFLKSGLGWNKKMKIFVTHMHGDHCIGILGLLQTMTLQHRTENMEIYGPDGIEEFIANNIKSLNFGLSFSVIITAVKRGLVCEEKTYCVYCEEAEHTTPAFSYLFEEKERPGKFDLQKAKALGIPEGPLWHDLQMGKEVKLKDRTINPSQVVGQRRPGRRIGISGDTRPTSKLEKFFENCDYLSFDSTFSDNLKDKAVETGHSTAKEAAILARNANVKNLILTHFSARYRDESDLLAEARTVHGSVIAAKDLLEVEIR</sequence>
<comment type="subunit">
    <text evidence="2 9">Homodimer.</text>
</comment>
<dbReference type="FunFam" id="3.60.15.10:FF:000002">
    <property type="entry name" value="Ribonuclease Z"/>
    <property type="match status" value="1"/>
</dbReference>
<protein>
    <recommendedName>
        <fullName evidence="9">Ribonuclease Z</fullName>
        <shortName evidence="9">RNase Z</shortName>
        <ecNumber evidence="9">3.1.26.11</ecNumber>
    </recommendedName>
    <alternativeName>
        <fullName evidence="9">tRNA 3 endonuclease</fullName>
    </alternativeName>
    <alternativeName>
        <fullName evidence="9">tRNase Z</fullName>
    </alternativeName>
</protein>
<feature type="binding site" evidence="9">
    <location>
        <position position="207"/>
    </location>
    <ligand>
        <name>Zn(2+)</name>
        <dbReference type="ChEBI" id="CHEBI:29105"/>
        <label>2</label>
        <note>catalytic</note>
    </ligand>
</feature>
<dbReference type="HAMAP" id="MF_01818">
    <property type="entry name" value="RNase_Z_BN"/>
    <property type="match status" value="1"/>
</dbReference>
<organism evidence="10 11">
    <name type="scientific">Candidatus Nitrosotenuis uzonensis</name>
    <dbReference type="NCBI Taxonomy" id="1407055"/>
    <lineage>
        <taxon>Archaea</taxon>
        <taxon>Nitrososphaerota</taxon>
        <taxon>Candidatus Nitrosotenuis</taxon>
    </lineage>
</organism>
<keyword evidence="4 9" id="KW-0540">Nuclease</keyword>
<dbReference type="GO" id="GO:0042781">
    <property type="term" value="F:3'-tRNA processing endoribonuclease activity"/>
    <property type="evidence" value="ECO:0007669"/>
    <property type="project" value="UniProtKB-UniRule"/>
</dbReference>
<reference evidence="10" key="1">
    <citation type="submission" date="2021-02" db="EMBL/GenBank/DDBJ databases">
        <authorList>
            <person name="Han P."/>
        </authorList>
    </citation>
    <scope>NUCLEOTIDE SEQUENCE</scope>
    <source>
        <strain evidence="10">Candidatus Nitrosotenuis uzonensis 5A</strain>
    </source>
</reference>
<feature type="binding site" evidence="9">
    <location>
        <position position="60"/>
    </location>
    <ligand>
        <name>Zn(2+)</name>
        <dbReference type="ChEBI" id="CHEBI:29105"/>
        <label>1</label>
        <note>catalytic</note>
    </ligand>
</feature>
<dbReference type="CDD" id="cd07717">
    <property type="entry name" value="RNaseZ_ZiPD-like_MBL-fold"/>
    <property type="match status" value="1"/>
</dbReference>
<dbReference type="GO" id="GO:0042802">
    <property type="term" value="F:identical protein binding"/>
    <property type="evidence" value="ECO:0007669"/>
    <property type="project" value="UniProtKB-ARBA"/>
</dbReference>
<dbReference type="EC" id="3.1.26.11" evidence="9"/>
<evidence type="ECO:0000256" key="2">
    <source>
        <dbReference type="ARBA" id="ARBA00011738"/>
    </source>
</evidence>
<dbReference type="NCBIfam" id="TIGR02651">
    <property type="entry name" value="RNase_Z"/>
    <property type="match status" value="1"/>
</dbReference>
<dbReference type="GO" id="GO:0008270">
    <property type="term" value="F:zinc ion binding"/>
    <property type="evidence" value="ECO:0007669"/>
    <property type="project" value="UniProtKB-UniRule"/>
</dbReference>
<evidence type="ECO:0000313" key="10">
    <source>
        <dbReference type="EMBL" id="CAE6489098.1"/>
    </source>
</evidence>
<keyword evidence="5 9" id="KW-0479">Metal-binding</keyword>
<feature type="binding site" evidence="9">
    <location>
        <position position="64"/>
    </location>
    <ligand>
        <name>Zn(2+)</name>
        <dbReference type="ChEBI" id="CHEBI:29105"/>
        <label>2</label>
        <note>catalytic</note>
    </ligand>
</feature>
<dbReference type="PANTHER" id="PTHR46018">
    <property type="entry name" value="ZINC PHOSPHODIESTERASE ELAC PROTEIN 1"/>
    <property type="match status" value="1"/>
</dbReference>
<accession>A0A812F377</accession>
<comment type="caution">
    <text evidence="10">The sequence shown here is derived from an EMBL/GenBank/DDBJ whole genome shotgun (WGS) entry which is preliminary data.</text>
</comment>
<keyword evidence="8 9" id="KW-0862">Zinc</keyword>